<keyword evidence="6" id="KW-0645">Protease</keyword>
<dbReference type="Gene3D" id="2.60.410.10">
    <property type="entry name" value="D-Ala-D-Ala carboxypeptidase, C-terminal domain"/>
    <property type="match status" value="1"/>
</dbReference>
<dbReference type="PANTHER" id="PTHR21581">
    <property type="entry name" value="D-ALANYL-D-ALANINE CARBOXYPEPTIDASE"/>
    <property type="match status" value="1"/>
</dbReference>
<evidence type="ECO:0000256" key="2">
    <source>
        <dbReference type="ARBA" id="ARBA00004752"/>
    </source>
</evidence>
<evidence type="ECO:0000256" key="7">
    <source>
        <dbReference type="ARBA" id="ARBA00022729"/>
    </source>
</evidence>
<dbReference type="EC" id="3.4.16.4" evidence="4"/>
<dbReference type="SUPFAM" id="SSF69189">
    <property type="entry name" value="Penicillin-binding protein associated domain"/>
    <property type="match status" value="1"/>
</dbReference>
<dbReference type="SUPFAM" id="SSF56601">
    <property type="entry name" value="beta-lactamase/transpeptidase-like"/>
    <property type="match status" value="1"/>
</dbReference>
<dbReference type="InterPro" id="IPR012338">
    <property type="entry name" value="Beta-lactam/transpept-like"/>
</dbReference>
<feature type="chain" id="PRO_5046479543" description="serine-type D-Ala-D-Ala carboxypeptidase" evidence="14">
    <location>
        <begin position="36"/>
        <end position="404"/>
    </location>
</feature>
<dbReference type="Proteomes" id="UP001597151">
    <property type="component" value="Unassembled WGS sequence"/>
</dbReference>
<comment type="function">
    <text evidence="1">Removes C-terminal D-alanyl residues from sugar-peptide cell wall precursors.</text>
</comment>
<dbReference type="EMBL" id="JBHTKR010000005">
    <property type="protein sequence ID" value="MFD1195464.1"/>
    <property type="molecule type" value="Genomic_DNA"/>
</dbReference>
<evidence type="ECO:0000256" key="9">
    <source>
        <dbReference type="ARBA" id="ARBA00022960"/>
    </source>
</evidence>
<evidence type="ECO:0000256" key="3">
    <source>
        <dbReference type="ARBA" id="ARBA00007164"/>
    </source>
</evidence>
<keyword evidence="7 14" id="KW-0732">Signal</keyword>
<feature type="domain" description="Peptidase S11 D-Ala-D-Ala carboxypeptidase A C-terminal" evidence="15">
    <location>
        <begin position="284"/>
        <end position="374"/>
    </location>
</feature>
<sequence length="404" mass="43892">MTTRTDTPPRRSSRLRHILSATLTCAILMAPAAQAFDTRATSAWVLDQTTGTVLLSKNAEVPLPPASMSKLMTLYMLFDALKRGAVTMDTTFPVSARARAMGGSTMFLNELDRPSVRELILGIIVNSGNDACVVVAEGLSPTGTEDGFAALMTQRARDMGMNDTTLANASGWPNPQHRMSMHDLGILAQRLIEDFPDYYAFFNEREYDYKGRAPANRFNRNPLFQLDIGADGLKTGHTQEAGFGLVGSAAQGGRRVIFVISGMETDRVRAEESAAIVNWAFRQFAERTVAQAGQVITEAEVWRGNQPKVGLVPETDVKVLLPILTSDQVDAEVVHKGPINAPVAKGDVLGEMILKREGLEPLHIPLLADRDVPLGGFTTRVLTTSKVLIDRFIQPQPATTGGES</sequence>
<evidence type="ECO:0000256" key="5">
    <source>
        <dbReference type="ARBA" id="ARBA00022645"/>
    </source>
</evidence>
<protein>
    <recommendedName>
        <fullName evidence="4">serine-type D-Ala-D-Ala carboxypeptidase</fullName>
        <ecNumber evidence="4">3.4.16.4</ecNumber>
    </recommendedName>
</protein>
<keyword evidence="8 16" id="KW-0378">Hydrolase</keyword>
<evidence type="ECO:0000256" key="10">
    <source>
        <dbReference type="ARBA" id="ARBA00022984"/>
    </source>
</evidence>
<dbReference type="InterPro" id="IPR015956">
    <property type="entry name" value="Peniciliin-bd_prot_C_sf"/>
</dbReference>
<dbReference type="Pfam" id="PF00768">
    <property type="entry name" value="Peptidase_S11"/>
    <property type="match status" value="1"/>
</dbReference>
<evidence type="ECO:0000256" key="11">
    <source>
        <dbReference type="ARBA" id="ARBA00023316"/>
    </source>
</evidence>
<comment type="pathway">
    <text evidence="2">Cell wall biogenesis; peptidoglycan biosynthesis.</text>
</comment>
<dbReference type="InterPro" id="IPR018044">
    <property type="entry name" value="Peptidase_S11"/>
</dbReference>
<proteinExistence type="inferred from homology"/>
<keyword evidence="9" id="KW-0133">Cell shape</keyword>
<gene>
    <name evidence="16" type="ORF">ACFQ3C_12385</name>
</gene>
<dbReference type="InterPro" id="IPR037167">
    <property type="entry name" value="Peptidase_S11_C_sf"/>
</dbReference>
<keyword evidence="11" id="KW-0961">Cell wall biogenesis/degradation</keyword>
<keyword evidence="17" id="KW-1185">Reference proteome</keyword>
<comment type="catalytic activity">
    <reaction evidence="12">
        <text>Preferential cleavage: (Ac)2-L-Lys-D-Ala-|-D-Ala. Also transpeptidation of peptidyl-alanyl moieties that are N-acyl substituents of D-alanine.</text>
        <dbReference type="EC" id="3.4.16.4"/>
    </reaction>
</comment>
<evidence type="ECO:0000259" key="15">
    <source>
        <dbReference type="SMART" id="SM00936"/>
    </source>
</evidence>
<dbReference type="InterPro" id="IPR012907">
    <property type="entry name" value="Peptidase_S11_C"/>
</dbReference>
<keyword evidence="5 16" id="KW-0121">Carboxypeptidase</keyword>
<feature type="signal peptide" evidence="14">
    <location>
        <begin position="1"/>
        <end position="35"/>
    </location>
</feature>
<dbReference type="PANTHER" id="PTHR21581:SF6">
    <property type="entry name" value="TRAFFICKING PROTEIN PARTICLE COMPLEX SUBUNIT 12"/>
    <property type="match status" value="1"/>
</dbReference>
<evidence type="ECO:0000256" key="6">
    <source>
        <dbReference type="ARBA" id="ARBA00022670"/>
    </source>
</evidence>
<comment type="similarity">
    <text evidence="3 13">Belongs to the peptidase S11 family.</text>
</comment>
<dbReference type="SMART" id="SM00936">
    <property type="entry name" value="PBP5_C"/>
    <property type="match status" value="1"/>
</dbReference>
<keyword evidence="10" id="KW-0573">Peptidoglycan synthesis</keyword>
<name>A0ABW3TE50_9RHOB</name>
<dbReference type="InterPro" id="IPR001967">
    <property type="entry name" value="Peptidase_S11_N"/>
</dbReference>
<dbReference type="Pfam" id="PF07943">
    <property type="entry name" value="PBP5_C"/>
    <property type="match status" value="1"/>
</dbReference>
<dbReference type="RefSeq" id="WP_380792199.1">
    <property type="nucleotide sequence ID" value="NZ_JBHTKR010000005.1"/>
</dbReference>
<dbReference type="PRINTS" id="PR00725">
    <property type="entry name" value="DADACBPTASE1"/>
</dbReference>
<organism evidence="16 17">
    <name type="scientific">Seohaeicola saemankumensis</name>
    <dbReference type="NCBI Taxonomy" id="481181"/>
    <lineage>
        <taxon>Bacteria</taxon>
        <taxon>Pseudomonadati</taxon>
        <taxon>Pseudomonadota</taxon>
        <taxon>Alphaproteobacteria</taxon>
        <taxon>Rhodobacterales</taxon>
        <taxon>Roseobacteraceae</taxon>
        <taxon>Seohaeicola</taxon>
    </lineage>
</organism>
<reference evidence="17" key="1">
    <citation type="journal article" date="2019" name="Int. J. Syst. Evol. Microbiol.">
        <title>The Global Catalogue of Microorganisms (GCM) 10K type strain sequencing project: providing services to taxonomists for standard genome sequencing and annotation.</title>
        <authorList>
            <consortium name="The Broad Institute Genomics Platform"/>
            <consortium name="The Broad Institute Genome Sequencing Center for Infectious Disease"/>
            <person name="Wu L."/>
            <person name="Ma J."/>
        </authorList>
    </citation>
    <scope>NUCLEOTIDE SEQUENCE [LARGE SCALE GENOMIC DNA]</scope>
    <source>
        <strain evidence="17">CCUG 55328</strain>
    </source>
</reference>
<evidence type="ECO:0000256" key="12">
    <source>
        <dbReference type="ARBA" id="ARBA00034000"/>
    </source>
</evidence>
<accession>A0ABW3TE50</accession>
<dbReference type="Gene3D" id="3.40.710.10">
    <property type="entry name" value="DD-peptidase/beta-lactamase superfamily"/>
    <property type="match status" value="1"/>
</dbReference>
<dbReference type="GO" id="GO:0004180">
    <property type="term" value="F:carboxypeptidase activity"/>
    <property type="evidence" value="ECO:0007669"/>
    <property type="project" value="UniProtKB-KW"/>
</dbReference>
<evidence type="ECO:0000256" key="1">
    <source>
        <dbReference type="ARBA" id="ARBA00003217"/>
    </source>
</evidence>
<evidence type="ECO:0000313" key="17">
    <source>
        <dbReference type="Proteomes" id="UP001597151"/>
    </source>
</evidence>
<evidence type="ECO:0000313" key="16">
    <source>
        <dbReference type="EMBL" id="MFD1195464.1"/>
    </source>
</evidence>
<evidence type="ECO:0000256" key="13">
    <source>
        <dbReference type="RuleBase" id="RU004016"/>
    </source>
</evidence>
<evidence type="ECO:0000256" key="14">
    <source>
        <dbReference type="SAM" id="SignalP"/>
    </source>
</evidence>
<comment type="caution">
    <text evidence="16">The sequence shown here is derived from an EMBL/GenBank/DDBJ whole genome shotgun (WGS) entry which is preliminary data.</text>
</comment>
<evidence type="ECO:0000256" key="4">
    <source>
        <dbReference type="ARBA" id="ARBA00012448"/>
    </source>
</evidence>
<evidence type="ECO:0000256" key="8">
    <source>
        <dbReference type="ARBA" id="ARBA00022801"/>
    </source>
</evidence>